<evidence type="ECO:0000256" key="6">
    <source>
        <dbReference type="ARBA" id="ARBA00022692"/>
    </source>
</evidence>
<comment type="subcellular location">
    <subcellularLocation>
        <location evidence="1 12">Cell outer membrane</location>
        <topology evidence="1 12">Multi-pass membrane protein</topology>
    </subcellularLocation>
</comment>
<dbReference type="Gene3D" id="3.55.50.30">
    <property type="match status" value="1"/>
</dbReference>
<dbReference type="PANTHER" id="PTHR32552">
    <property type="entry name" value="FERRICHROME IRON RECEPTOR-RELATED"/>
    <property type="match status" value="1"/>
</dbReference>
<dbReference type="Pfam" id="PF07660">
    <property type="entry name" value="STN"/>
    <property type="match status" value="1"/>
</dbReference>
<dbReference type="Gene3D" id="2.170.130.10">
    <property type="entry name" value="TonB-dependent receptor, plug domain"/>
    <property type="match status" value="1"/>
</dbReference>
<evidence type="ECO:0000256" key="1">
    <source>
        <dbReference type="ARBA" id="ARBA00004571"/>
    </source>
</evidence>
<dbReference type="Pfam" id="PF00593">
    <property type="entry name" value="TonB_dep_Rec_b-barrel"/>
    <property type="match status" value="1"/>
</dbReference>
<dbReference type="OrthoDB" id="8732650at2"/>
<dbReference type="InterPro" id="IPR000531">
    <property type="entry name" value="Beta-barrel_TonB"/>
</dbReference>
<dbReference type="PROSITE" id="PS52016">
    <property type="entry name" value="TONB_DEPENDENT_REC_3"/>
    <property type="match status" value="1"/>
</dbReference>
<keyword evidence="6 12" id="KW-0812">Transmembrane</keyword>
<sequence length="800" mass="87036">MTVMLPFLRVQRSAVWSRPWWALLLLLLLPLLAMADPAPRQSYDLPPGALAPTLYRFADIAGISVQAGAGLLDGGHCPGLRGEYTVDEGLRQLLAGTGLAARRAAEAVYVIRAEHAQVLDRVEVSAGIGGSPAVALPVPYEGGQLASGGQVGMLGNKDYMDAPVNITSYTRETIDNLQARTVAEMVRNDPSVRNASGAGGMLDSFFIRGFAMNEGNSGEVSYNGVFGVAPNYRVLTGYAERVEVLKGPSTLLNGLSPNSSVGGTINVVPKRAQDTDLNRAELQFTQDRQFGGAVDVSRRFGEQRRWGVRFNGGHTDGDTRLDNQERTSGYAALAVDYQGDRLRASLDLLDQREDYDAPSRELMIAAGVPLPGAPDGRRNVTQPWEWSRVDDQSMLLSTEYDLDDQLMLFANVGGGDSEVDRLFGYPVIQNSAGDVKDSPSYMLFRNQRRTADVGLRALLDSAWVSHEMSLQVSRYRETYRRGAVYATDDWDSNIYDPVDHAEIPVARPAGIPKLSESEFSGVAVADTLSFLDRRLQVTLGARRQRIETDNYNAGVRGNRYDKGETALFGGVVVSPWSGVSFYGNYTEGLSRGDIAPVTADNAGQALAPYVAKQYEVGVKLDRGGLGATLDAFQITKPSAELDGTVYRSSGEQRNRGIEAMLFGRLTERLRLMSGLMIMDAEYTRSEDPAKKGNTPIGVPDFQANMTVEWDPAPLPNLTLSASATHTAEQYLDSSNDRELPSWTTWDVGARYRADLAGTPVTVRFTVQNVGDRAYWASANSWSMLTVGAPRTAVLSVSADF</sequence>
<evidence type="ECO:0000256" key="2">
    <source>
        <dbReference type="ARBA" id="ARBA00009810"/>
    </source>
</evidence>
<dbReference type="KEGG" id="adi:B5T_04014"/>
<keyword evidence="11 12" id="KW-0998">Cell outer membrane</keyword>
<evidence type="ECO:0000256" key="4">
    <source>
        <dbReference type="ARBA" id="ARBA00022452"/>
    </source>
</evidence>
<dbReference type="HOGENOM" id="CLU_008287_22_0_6"/>
<evidence type="ECO:0000256" key="11">
    <source>
        <dbReference type="ARBA" id="ARBA00023237"/>
    </source>
</evidence>
<keyword evidence="8 13" id="KW-0798">TonB box</keyword>
<keyword evidence="9 12" id="KW-0472">Membrane</keyword>
<dbReference type="PANTHER" id="PTHR32552:SF82">
    <property type="entry name" value="FCUA PROTEIN"/>
    <property type="match status" value="1"/>
</dbReference>
<evidence type="ECO:0000256" key="12">
    <source>
        <dbReference type="PROSITE-ProRule" id="PRU01360"/>
    </source>
</evidence>
<dbReference type="STRING" id="930169.B5T_04014"/>
<dbReference type="EMBL" id="CP003466">
    <property type="protein sequence ID" value="AFT72275.1"/>
    <property type="molecule type" value="Genomic_DNA"/>
</dbReference>
<proteinExistence type="inferred from homology"/>
<dbReference type="CDD" id="cd01347">
    <property type="entry name" value="ligand_gated_channel"/>
    <property type="match status" value="1"/>
</dbReference>
<dbReference type="GO" id="GO:0015344">
    <property type="term" value="F:siderophore uptake transmembrane transporter activity"/>
    <property type="evidence" value="ECO:0007669"/>
    <property type="project" value="TreeGrafter"/>
</dbReference>
<dbReference type="InterPro" id="IPR036942">
    <property type="entry name" value="Beta-barrel_TonB_sf"/>
</dbReference>
<evidence type="ECO:0000256" key="9">
    <source>
        <dbReference type="ARBA" id="ARBA00023136"/>
    </source>
</evidence>
<keyword evidence="4 12" id="KW-1134">Transmembrane beta strand</keyword>
<dbReference type="NCBIfam" id="TIGR01783">
    <property type="entry name" value="TonB-siderophor"/>
    <property type="match status" value="1"/>
</dbReference>
<dbReference type="PATRIC" id="fig|930169.3.peg.3975"/>
<dbReference type="InterPro" id="IPR039426">
    <property type="entry name" value="TonB-dep_rcpt-like"/>
</dbReference>
<keyword evidence="7" id="KW-0408">Iron</keyword>
<dbReference type="InterPro" id="IPR011662">
    <property type="entry name" value="Secretin/TonB_short_N"/>
</dbReference>
<dbReference type="SUPFAM" id="SSF56935">
    <property type="entry name" value="Porins"/>
    <property type="match status" value="1"/>
</dbReference>
<dbReference type="RefSeq" id="WP_014996326.1">
    <property type="nucleotide sequence ID" value="NC_018691.1"/>
</dbReference>
<dbReference type="InterPro" id="IPR012910">
    <property type="entry name" value="Plug_dom"/>
</dbReference>
<comment type="similarity">
    <text evidence="2 12 13">Belongs to the TonB-dependent receptor family.</text>
</comment>
<dbReference type="Gene3D" id="2.40.170.20">
    <property type="entry name" value="TonB-dependent receptor, beta-barrel domain"/>
    <property type="match status" value="1"/>
</dbReference>
<keyword evidence="5" id="KW-0406">Ion transport</keyword>
<evidence type="ECO:0000256" key="8">
    <source>
        <dbReference type="ARBA" id="ARBA00023077"/>
    </source>
</evidence>
<evidence type="ECO:0000259" key="14">
    <source>
        <dbReference type="SMART" id="SM00965"/>
    </source>
</evidence>
<feature type="domain" description="Secretin/TonB short N-terminal" evidence="14">
    <location>
        <begin position="63"/>
        <end position="114"/>
    </location>
</feature>
<evidence type="ECO:0000313" key="15">
    <source>
        <dbReference type="EMBL" id="AFT72275.1"/>
    </source>
</evidence>
<gene>
    <name evidence="15" type="ordered locus">B5T_04014</name>
</gene>
<evidence type="ECO:0000256" key="10">
    <source>
        <dbReference type="ARBA" id="ARBA00023170"/>
    </source>
</evidence>
<accession>K0CIU0</accession>
<keyword evidence="5" id="KW-0410">Iron transport</keyword>
<keyword evidence="10 15" id="KW-0675">Receptor</keyword>
<evidence type="ECO:0000256" key="7">
    <source>
        <dbReference type="ARBA" id="ARBA00023004"/>
    </source>
</evidence>
<dbReference type="InterPro" id="IPR010105">
    <property type="entry name" value="TonB_sidphr_rcpt"/>
</dbReference>
<dbReference type="SMART" id="SM00965">
    <property type="entry name" value="STN"/>
    <property type="match status" value="1"/>
</dbReference>
<evidence type="ECO:0000256" key="3">
    <source>
        <dbReference type="ARBA" id="ARBA00022448"/>
    </source>
</evidence>
<evidence type="ECO:0000256" key="13">
    <source>
        <dbReference type="RuleBase" id="RU003357"/>
    </source>
</evidence>
<name>K0CIU0_ALCDB</name>
<protein>
    <submittedName>
        <fullName evidence="15">Outer membrane ferric siderophore receptor</fullName>
    </submittedName>
</protein>
<dbReference type="AlphaFoldDB" id="K0CIU0"/>
<reference evidence="15 16" key="1">
    <citation type="journal article" date="2012" name="J. Bacteriol.">
        <title>Complete genome sequence of Alcanivorax dieselolei type strain B5.</title>
        <authorList>
            <person name="Lai Q."/>
            <person name="Li W."/>
            <person name="Shao Z."/>
        </authorList>
    </citation>
    <scope>NUCLEOTIDE SEQUENCE [LARGE SCALE GENOMIC DNA]</scope>
    <source>
        <strain evidence="16">DSM 16502 / CGMCC 1.3690 / B-5</strain>
    </source>
</reference>
<dbReference type="InterPro" id="IPR037066">
    <property type="entry name" value="Plug_dom_sf"/>
</dbReference>
<dbReference type="eggNOG" id="COG4774">
    <property type="taxonomic scope" value="Bacteria"/>
</dbReference>
<organism evidence="15 16">
    <name type="scientific">Alcanivorax dieselolei (strain DSM 16502 / CGMCC 1.3690 / MCCC 1A00001 / B-5)</name>
    <name type="common">Alloalcanivorax dieselolei</name>
    <dbReference type="NCBI Taxonomy" id="930169"/>
    <lineage>
        <taxon>Bacteria</taxon>
        <taxon>Pseudomonadati</taxon>
        <taxon>Pseudomonadota</taxon>
        <taxon>Gammaproteobacteria</taxon>
        <taxon>Oceanospirillales</taxon>
        <taxon>Alcanivoracaceae</taxon>
        <taxon>Alloalcanivorax</taxon>
    </lineage>
</organism>
<dbReference type="GO" id="GO:0015891">
    <property type="term" value="P:siderophore transport"/>
    <property type="evidence" value="ECO:0007669"/>
    <property type="project" value="InterPro"/>
</dbReference>
<dbReference type="Pfam" id="PF07715">
    <property type="entry name" value="Plug"/>
    <property type="match status" value="1"/>
</dbReference>
<keyword evidence="3 12" id="KW-0813">Transport</keyword>
<evidence type="ECO:0000256" key="5">
    <source>
        <dbReference type="ARBA" id="ARBA00022496"/>
    </source>
</evidence>
<evidence type="ECO:0000313" key="16">
    <source>
        <dbReference type="Proteomes" id="UP000006286"/>
    </source>
</evidence>
<dbReference type="GO" id="GO:0009279">
    <property type="term" value="C:cell outer membrane"/>
    <property type="evidence" value="ECO:0007669"/>
    <property type="project" value="UniProtKB-SubCell"/>
</dbReference>
<keyword evidence="16" id="KW-1185">Reference proteome</keyword>
<dbReference type="Proteomes" id="UP000006286">
    <property type="component" value="Chromosome"/>
</dbReference>
<dbReference type="GO" id="GO:0038023">
    <property type="term" value="F:signaling receptor activity"/>
    <property type="evidence" value="ECO:0007669"/>
    <property type="project" value="InterPro"/>
</dbReference>